<dbReference type="InterPro" id="IPR051533">
    <property type="entry name" value="WaaL-like"/>
</dbReference>
<feature type="transmembrane region" description="Helical" evidence="5">
    <location>
        <begin position="60"/>
        <end position="79"/>
    </location>
</feature>
<comment type="caution">
    <text evidence="7">The sequence shown here is derived from an EMBL/GenBank/DDBJ whole genome shotgun (WGS) entry which is preliminary data.</text>
</comment>
<evidence type="ECO:0000256" key="3">
    <source>
        <dbReference type="ARBA" id="ARBA00022989"/>
    </source>
</evidence>
<dbReference type="PANTHER" id="PTHR37422">
    <property type="entry name" value="TEICHURONIC ACID BIOSYNTHESIS PROTEIN TUAE"/>
    <property type="match status" value="1"/>
</dbReference>
<keyword evidence="3 5" id="KW-1133">Transmembrane helix</keyword>
<evidence type="ECO:0000256" key="2">
    <source>
        <dbReference type="ARBA" id="ARBA00022692"/>
    </source>
</evidence>
<feature type="transmembrane region" description="Helical" evidence="5">
    <location>
        <begin position="172"/>
        <end position="189"/>
    </location>
</feature>
<dbReference type="GO" id="GO:0016020">
    <property type="term" value="C:membrane"/>
    <property type="evidence" value="ECO:0007669"/>
    <property type="project" value="UniProtKB-SubCell"/>
</dbReference>
<protein>
    <submittedName>
        <fullName evidence="7">O-antigen ligase family protein</fullName>
    </submittedName>
</protein>
<evidence type="ECO:0000313" key="8">
    <source>
        <dbReference type="Proteomes" id="UP001208074"/>
    </source>
</evidence>
<feature type="transmembrane region" description="Helical" evidence="5">
    <location>
        <begin position="29"/>
        <end position="48"/>
    </location>
</feature>
<keyword evidence="7" id="KW-0436">Ligase</keyword>
<dbReference type="RefSeq" id="WP_026484201.1">
    <property type="nucleotide sequence ID" value="NZ_DAMBOE010000002.1"/>
</dbReference>
<dbReference type="InterPro" id="IPR007016">
    <property type="entry name" value="O-antigen_ligase-rel_domated"/>
</dbReference>
<name>A0AAW5VWL0_9BURK</name>
<dbReference type="EMBL" id="JAPKNB010000007">
    <property type="protein sequence ID" value="MCX5565790.1"/>
    <property type="molecule type" value="Genomic_DNA"/>
</dbReference>
<dbReference type="AlphaFoldDB" id="A0AAW5VWL0"/>
<feature type="transmembrane region" description="Helical" evidence="5">
    <location>
        <begin position="147"/>
        <end position="165"/>
    </location>
</feature>
<dbReference type="Pfam" id="PF04932">
    <property type="entry name" value="Wzy_C"/>
    <property type="match status" value="1"/>
</dbReference>
<dbReference type="Proteomes" id="UP001208074">
    <property type="component" value="Unassembled WGS sequence"/>
</dbReference>
<feature type="transmembrane region" description="Helical" evidence="5">
    <location>
        <begin position="110"/>
        <end position="127"/>
    </location>
</feature>
<feature type="transmembrane region" description="Helical" evidence="5">
    <location>
        <begin position="353"/>
        <end position="372"/>
    </location>
</feature>
<evidence type="ECO:0000259" key="6">
    <source>
        <dbReference type="Pfam" id="PF04932"/>
    </source>
</evidence>
<accession>A0AAW5VWL0</accession>
<sequence>MPNLQLAQPLLAHLGLLLCYPVFLAWNRGPIIGVGLLLLGGLFALASLPNKQLNPKQRTLMMLLVSCSVIWFAISYAHGEPASNYDLASRYVLVVPILVLFVLSQPSLSWFFVCCAMGACAAWLVAWSQMDIAVNQRVSGYTGVIQFGDLSLMLGVFSFAGWLYTKAKLKSGLAWFYLFSSGAGLYASFLSGSRGGWIAFPFIAVLFCVGFIHKKNIKFVALLALVMGVAGAVVAMNSNFFQKRVEAAQWEILEYQKGNPDTSIGNRLALWVQTAAVIKENIVIGAPSVKYREVLAQAAVENPKLKNAMGLPNTHNSFLEVLVTSGIVGLVPFMGLLFYGLYGFLSKLRSNNLELRVTAFCGASLIVGYIIFSQSQVMFHRNNTLIFFLISLVYLWAKLYPLNTSRAPSETP</sequence>
<feature type="domain" description="O-antigen ligase-related" evidence="6">
    <location>
        <begin position="184"/>
        <end position="333"/>
    </location>
</feature>
<evidence type="ECO:0000256" key="4">
    <source>
        <dbReference type="ARBA" id="ARBA00023136"/>
    </source>
</evidence>
<feature type="transmembrane region" description="Helical" evidence="5">
    <location>
        <begin position="321"/>
        <end position="341"/>
    </location>
</feature>
<feature type="transmembrane region" description="Helical" evidence="5">
    <location>
        <begin position="195"/>
        <end position="212"/>
    </location>
</feature>
<keyword evidence="2 5" id="KW-0812">Transmembrane</keyword>
<comment type="subcellular location">
    <subcellularLocation>
        <location evidence="1">Membrane</location>
        <topology evidence="1">Multi-pass membrane protein</topology>
    </subcellularLocation>
</comment>
<feature type="transmembrane region" description="Helical" evidence="5">
    <location>
        <begin position="378"/>
        <end position="397"/>
    </location>
</feature>
<reference evidence="7" key="1">
    <citation type="submission" date="2022-11" db="EMBL/GenBank/DDBJ databases">
        <title>Biodiversity and phylogenetic relationships of bacteria.</title>
        <authorList>
            <person name="Machado R.A.R."/>
            <person name="Bhat A."/>
            <person name="Loulou A."/>
            <person name="Kallel S."/>
        </authorList>
    </citation>
    <scope>NUCLEOTIDE SEQUENCE</scope>
    <source>
        <strain evidence="7">DSM 16503</strain>
    </source>
</reference>
<evidence type="ECO:0000256" key="5">
    <source>
        <dbReference type="SAM" id="Phobius"/>
    </source>
</evidence>
<organism evidence="7 8">
    <name type="scientific">Alcaligenes phenolicus</name>
    <dbReference type="NCBI Taxonomy" id="232846"/>
    <lineage>
        <taxon>Bacteria</taxon>
        <taxon>Pseudomonadati</taxon>
        <taxon>Pseudomonadota</taxon>
        <taxon>Betaproteobacteria</taxon>
        <taxon>Burkholderiales</taxon>
        <taxon>Alcaligenaceae</taxon>
        <taxon>Alcaligenes</taxon>
    </lineage>
</organism>
<proteinExistence type="predicted"/>
<dbReference type="PANTHER" id="PTHR37422:SF17">
    <property type="entry name" value="O-ANTIGEN LIGASE"/>
    <property type="match status" value="1"/>
</dbReference>
<keyword evidence="4 5" id="KW-0472">Membrane</keyword>
<dbReference type="GO" id="GO:0016874">
    <property type="term" value="F:ligase activity"/>
    <property type="evidence" value="ECO:0007669"/>
    <property type="project" value="UniProtKB-KW"/>
</dbReference>
<gene>
    <name evidence="7" type="ORF">OSH02_10485</name>
</gene>
<evidence type="ECO:0000256" key="1">
    <source>
        <dbReference type="ARBA" id="ARBA00004141"/>
    </source>
</evidence>
<feature type="transmembrane region" description="Helical" evidence="5">
    <location>
        <begin position="219"/>
        <end position="236"/>
    </location>
</feature>
<feature type="transmembrane region" description="Helical" evidence="5">
    <location>
        <begin position="85"/>
        <end position="103"/>
    </location>
</feature>
<dbReference type="GeneID" id="94038724"/>
<evidence type="ECO:0000313" key="7">
    <source>
        <dbReference type="EMBL" id="MCX5565790.1"/>
    </source>
</evidence>